<dbReference type="Proteomes" id="UP000591131">
    <property type="component" value="Unassembled WGS sequence"/>
</dbReference>
<reference evidence="1 2" key="1">
    <citation type="submission" date="2020-04" db="EMBL/GenBank/DDBJ databases">
        <title>Perkinsus chesapeaki whole genome sequence.</title>
        <authorList>
            <person name="Bogema D.R."/>
        </authorList>
    </citation>
    <scope>NUCLEOTIDE SEQUENCE [LARGE SCALE GENOMIC DNA]</scope>
    <source>
        <strain evidence="1">ATCC PRA-425</strain>
    </source>
</reference>
<proteinExistence type="predicted"/>
<gene>
    <name evidence="1" type="ORF">FOL47_011105</name>
</gene>
<comment type="caution">
    <text evidence="1">The sequence shown here is derived from an EMBL/GenBank/DDBJ whole genome shotgun (WGS) entry which is preliminary data.</text>
</comment>
<evidence type="ECO:0000313" key="2">
    <source>
        <dbReference type="Proteomes" id="UP000591131"/>
    </source>
</evidence>
<keyword evidence="2" id="KW-1185">Reference proteome</keyword>
<name>A0A7J6MN69_PERCH</name>
<evidence type="ECO:0000313" key="1">
    <source>
        <dbReference type="EMBL" id="KAF4673005.1"/>
    </source>
</evidence>
<sequence length="94" mass="10585">MNSRTSSSQQHKKSFTDAYREILTLDEVITEHLKAVQGDAALLAAETKLLAKVKRCDRGDTSSYIEEARRICQWKVDLYSSLSRDLARLGSVLP</sequence>
<protein>
    <submittedName>
        <fullName evidence="1">Uncharacterized protein</fullName>
    </submittedName>
</protein>
<organism evidence="1 2">
    <name type="scientific">Perkinsus chesapeaki</name>
    <name type="common">Clam parasite</name>
    <name type="synonym">Perkinsus andrewsi</name>
    <dbReference type="NCBI Taxonomy" id="330153"/>
    <lineage>
        <taxon>Eukaryota</taxon>
        <taxon>Sar</taxon>
        <taxon>Alveolata</taxon>
        <taxon>Perkinsozoa</taxon>
        <taxon>Perkinsea</taxon>
        <taxon>Perkinsida</taxon>
        <taxon>Perkinsidae</taxon>
        <taxon>Perkinsus</taxon>
    </lineage>
</organism>
<dbReference type="EMBL" id="JAAPAO010000093">
    <property type="protein sequence ID" value="KAF4673005.1"/>
    <property type="molecule type" value="Genomic_DNA"/>
</dbReference>
<accession>A0A7J6MN69</accession>
<dbReference type="AlphaFoldDB" id="A0A7J6MN69"/>